<dbReference type="Proteomes" id="UP000805193">
    <property type="component" value="Unassembled WGS sequence"/>
</dbReference>
<evidence type="ECO:0000313" key="2">
    <source>
        <dbReference type="Proteomes" id="UP000805193"/>
    </source>
</evidence>
<sequence length="461" mass="51913">MNAARKEEIIRIARQISRQSLQLKDIVENVVRRSSACASEPASQFRASQHQQQPQVRCTSSSKVQLSGSSRDAIRVESQILTESSSSNEGVKIPTTTHISMRLAPEPPPPFPEKEPEHPRPYEDDPIWDVWESNMLRLIQLLKMLLLELKNVSDYTHIDTSAEVSITDSVLANKYMASRIIGGFQNREQVSQAVNNPPPKPTAPKVEEMREQRPEQIDLGTYFKKLANQMDALTKSLKSNPSPPHAGAPTQARLIPLEERVGRLAHNLAGVSKAIAKPVENVGTSMDNVLRSTDQTAETQPMQKFRLQTQQQPQLQLQLLPELQAHLHALLQPQLQAQLMQNRNNVSFLLDRSDSSSVPSMDVAGNTVSSRLRENVKSLIDYMKLVNSELKNAVGIKPPPPRMPIAEEEEIRDAIQSLCRNMNRISKELRCVLDENTSVAGSRLVDDSKEPVTRRRRRRRR</sequence>
<comment type="caution">
    <text evidence="1">The sequence shown here is derived from an EMBL/GenBank/DDBJ whole genome shotgun (WGS) entry which is preliminary data.</text>
</comment>
<keyword evidence="2" id="KW-1185">Reference proteome</keyword>
<gene>
    <name evidence="1" type="ORF">HPB47_018345</name>
</gene>
<name>A0AC60QMX8_IXOPE</name>
<evidence type="ECO:0000313" key="1">
    <source>
        <dbReference type="EMBL" id="KAG0435723.1"/>
    </source>
</evidence>
<proteinExistence type="predicted"/>
<dbReference type="EMBL" id="JABSTQ010007438">
    <property type="protein sequence ID" value="KAG0435723.1"/>
    <property type="molecule type" value="Genomic_DNA"/>
</dbReference>
<accession>A0AC60QMX8</accession>
<organism evidence="1 2">
    <name type="scientific">Ixodes persulcatus</name>
    <name type="common">Taiga tick</name>
    <dbReference type="NCBI Taxonomy" id="34615"/>
    <lineage>
        <taxon>Eukaryota</taxon>
        <taxon>Metazoa</taxon>
        <taxon>Ecdysozoa</taxon>
        <taxon>Arthropoda</taxon>
        <taxon>Chelicerata</taxon>
        <taxon>Arachnida</taxon>
        <taxon>Acari</taxon>
        <taxon>Parasitiformes</taxon>
        <taxon>Ixodida</taxon>
        <taxon>Ixodoidea</taxon>
        <taxon>Ixodidae</taxon>
        <taxon>Ixodinae</taxon>
        <taxon>Ixodes</taxon>
    </lineage>
</organism>
<reference evidence="1 2" key="1">
    <citation type="journal article" date="2020" name="Cell">
        <title>Large-Scale Comparative Analyses of Tick Genomes Elucidate Their Genetic Diversity and Vector Capacities.</title>
        <authorList>
            <consortium name="Tick Genome and Microbiome Consortium (TIGMIC)"/>
            <person name="Jia N."/>
            <person name="Wang J."/>
            <person name="Shi W."/>
            <person name="Du L."/>
            <person name="Sun Y."/>
            <person name="Zhan W."/>
            <person name="Jiang J.F."/>
            <person name="Wang Q."/>
            <person name="Zhang B."/>
            <person name="Ji P."/>
            <person name="Bell-Sakyi L."/>
            <person name="Cui X.M."/>
            <person name="Yuan T.T."/>
            <person name="Jiang B.G."/>
            <person name="Yang W.F."/>
            <person name="Lam T.T."/>
            <person name="Chang Q.C."/>
            <person name="Ding S.J."/>
            <person name="Wang X.J."/>
            <person name="Zhu J.G."/>
            <person name="Ruan X.D."/>
            <person name="Zhao L."/>
            <person name="Wei J.T."/>
            <person name="Ye R.Z."/>
            <person name="Que T.C."/>
            <person name="Du C.H."/>
            <person name="Zhou Y.H."/>
            <person name="Cheng J.X."/>
            <person name="Dai P.F."/>
            <person name="Guo W.B."/>
            <person name="Han X.H."/>
            <person name="Huang E.J."/>
            <person name="Li L.F."/>
            <person name="Wei W."/>
            <person name="Gao Y.C."/>
            <person name="Liu J.Z."/>
            <person name="Shao H.Z."/>
            <person name="Wang X."/>
            <person name="Wang C.C."/>
            <person name="Yang T.C."/>
            <person name="Huo Q.B."/>
            <person name="Li W."/>
            <person name="Chen H.Y."/>
            <person name="Chen S.E."/>
            <person name="Zhou L.G."/>
            <person name="Ni X.B."/>
            <person name="Tian J.H."/>
            <person name="Sheng Y."/>
            <person name="Liu T."/>
            <person name="Pan Y.S."/>
            <person name="Xia L.Y."/>
            <person name="Li J."/>
            <person name="Zhao F."/>
            <person name="Cao W.C."/>
        </authorList>
    </citation>
    <scope>NUCLEOTIDE SEQUENCE [LARGE SCALE GENOMIC DNA]</scope>
    <source>
        <strain evidence="1">Iper-2018</strain>
    </source>
</reference>
<protein>
    <submittedName>
        <fullName evidence="1">Uncharacterized protein</fullName>
    </submittedName>
</protein>